<evidence type="ECO:0000313" key="2">
    <source>
        <dbReference type="EnsemblMetazoa" id="CJA32330.1"/>
    </source>
</evidence>
<dbReference type="AlphaFoldDB" id="A0A8R1ECR3"/>
<name>A0A8R1ECR3_CAEJA</name>
<evidence type="ECO:0000313" key="3">
    <source>
        <dbReference type="Proteomes" id="UP000005237"/>
    </source>
</evidence>
<protein>
    <submittedName>
        <fullName evidence="2">Uncharacterized protein</fullName>
    </submittedName>
</protein>
<feature type="region of interest" description="Disordered" evidence="1">
    <location>
        <begin position="1"/>
        <end position="50"/>
    </location>
</feature>
<proteinExistence type="predicted"/>
<reference evidence="3" key="1">
    <citation type="submission" date="2010-08" db="EMBL/GenBank/DDBJ databases">
        <authorList>
            <consortium name="Caenorhabditis japonica Sequencing Consortium"/>
            <person name="Wilson R.K."/>
        </authorList>
    </citation>
    <scope>NUCLEOTIDE SEQUENCE [LARGE SCALE GENOMIC DNA]</scope>
    <source>
        <strain evidence="3">DF5081</strain>
    </source>
</reference>
<feature type="compositionally biased region" description="Low complexity" evidence="1">
    <location>
        <begin position="31"/>
        <end position="50"/>
    </location>
</feature>
<organism evidence="2 3">
    <name type="scientific">Caenorhabditis japonica</name>
    <dbReference type="NCBI Taxonomy" id="281687"/>
    <lineage>
        <taxon>Eukaryota</taxon>
        <taxon>Metazoa</taxon>
        <taxon>Ecdysozoa</taxon>
        <taxon>Nematoda</taxon>
        <taxon>Chromadorea</taxon>
        <taxon>Rhabditida</taxon>
        <taxon>Rhabditina</taxon>
        <taxon>Rhabditomorpha</taxon>
        <taxon>Rhabditoidea</taxon>
        <taxon>Rhabditidae</taxon>
        <taxon>Peloderinae</taxon>
        <taxon>Caenorhabditis</taxon>
    </lineage>
</organism>
<dbReference type="EnsemblMetazoa" id="CJA32330.1">
    <property type="protein sequence ID" value="CJA32330.1"/>
    <property type="gene ID" value="WBGene00208177"/>
</dbReference>
<evidence type="ECO:0000256" key="1">
    <source>
        <dbReference type="SAM" id="MobiDB-lite"/>
    </source>
</evidence>
<dbReference type="Proteomes" id="UP000005237">
    <property type="component" value="Unassembled WGS sequence"/>
</dbReference>
<accession>A0A8R1ECR3</accession>
<reference evidence="2" key="2">
    <citation type="submission" date="2022-06" db="UniProtKB">
        <authorList>
            <consortium name="EnsemblMetazoa"/>
        </authorList>
    </citation>
    <scope>IDENTIFICATION</scope>
    <source>
        <strain evidence="2">DF5081</strain>
    </source>
</reference>
<keyword evidence="3" id="KW-1185">Reference proteome</keyword>
<sequence>MSSSNLAEGGTTHGAQPPSTVGAGASGVDNSSSGAPGAPPASAHQQAVSSPIAAAAAASAKLVAQLNTAERWPTEPSAYKLDESIGVGATATVFT</sequence>